<dbReference type="InterPro" id="IPR011009">
    <property type="entry name" value="Kinase-like_dom_sf"/>
</dbReference>
<evidence type="ECO:0000313" key="1">
    <source>
        <dbReference type="EMBL" id="KAK0614924.1"/>
    </source>
</evidence>
<dbReference type="EMBL" id="JAULSR010000007">
    <property type="protein sequence ID" value="KAK0614924.1"/>
    <property type="molecule type" value="Genomic_DNA"/>
</dbReference>
<name>A0AA39WGF3_9PEZI</name>
<dbReference type="SUPFAM" id="SSF56112">
    <property type="entry name" value="Protein kinase-like (PK-like)"/>
    <property type="match status" value="1"/>
</dbReference>
<dbReference type="AlphaFoldDB" id="A0AA39WGF3"/>
<gene>
    <name evidence="1" type="ORF">B0T17DRAFT_497797</name>
</gene>
<reference evidence="1" key="1">
    <citation type="submission" date="2023-06" db="EMBL/GenBank/DDBJ databases">
        <title>Genome-scale phylogeny and comparative genomics of the fungal order Sordariales.</title>
        <authorList>
            <consortium name="Lawrence Berkeley National Laboratory"/>
            <person name="Hensen N."/>
            <person name="Bonometti L."/>
            <person name="Westerberg I."/>
            <person name="Brannstrom I.O."/>
            <person name="Guillou S."/>
            <person name="Cros-Aarteil S."/>
            <person name="Calhoun S."/>
            <person name="Haridas S."/>
            <person name="Kuo A."/>
            <person name="Mondo S."/>
            <person name="Pangilinan J."/>
            <person name="Riley R."/>
            <person name="LaButti K."/>
            <person name="Andreopoulos B."/>
            <person name="Lipzen A."/>
            <person name="Chen C."/>
            <person name="Yanf M."/>
            <person name="Daum C."/>
            <person name="Ng V."/>
            <person name="Clum A."/>
            <person name="Steindorff A."/>
            <person name="Ohm R."/>
            <person name="Martin F."/>
            <person name="Silar P."/>
            <person name="Natvig D."/>
            <person name="Lalanne C."/>
            <person name="Gautier V."/>
            <person name="Ament-velasquez S.L."/>
            <person name="Kruys A."/>
            <person name="Hutchinson M.I."/>
            <person name="Powell A.J."/>
            <person name="Barry K."/>
            <person name="Miller A.N."/>
            <person name="Grigoriev I.V."/>
            <person name="Debuchy R."/>
            <person name="Gladieux P."/>
            <person name="Thoren M.H."/>
            <person name="Johannesson H."/>
        </authorList>
    </citation>
    <scope>NUCLEOTIDE SEQUENCE</scope>
    <source>
        <strain evidence="1">SMH3391-2</strain>
    </source>
</reference>
<accession>A0AA39WGF3</accession>
<dbReference type="Proteomes" id="UP001174934">
    <property type="component" value="Unassembled WGS sequence"/>
</dbReference>
<proteinExistence type="predicted"/>
<evidence type="ECO:0000313" key="2">
    <source>
        <dbReference type="Proteomes" id="UP001174934"/>
    </source>
</evidence>
<organism evidence="1 2">
    <name type="scientific">Bombardia bombarda</name>
    <dbReference type="NCBI Taxonomy" id="252184"/>
    <lineage>
        <taxon>Eukaryota</taxon>
        <taxon>Fungi</taxon>
        <taxon>Dikarya</taxon>
        <taxon>Ascomycota</taxon>
        <taxon>Pezizomycotina</taxon>
        <taxon>Sordariomycetes</taxon>
        <taxon>Sordariomycetidae</taxon>
        <taxon>Sordariales</taxon>
        <taxon>Lasiosphaeriaceae</taxon>
        <taxon>Bombardia</taxon>
    </lineage>
</organism>
<sequence>MALVDFSRYNDLPSLEEANAHRQTEGVEDVIGRLREVFIRHGAHNAFTLYLAHRHHQVSEDEAVVKVHGTAHLMSGQDMRDIQAVGNKIVPTTWMGSEMLPMEFAAVPDSEDLPLLDPSFAAEVASALSMAGFDGLFGIDTLEKEDWSELKIGNASVVVPSNGNERADAYIPVAFAFDETSAGFRVHGKCSKQHRHTSKPHDHMQVIRIVAHPIAMHWRDEWPTMPNGEPYDGKDLFNLVHSGRSPFDGTWDVRLLIGEIEEKLKVQILDIPAVDHGSNNYGFHIRCSNGPDMIARLARGDVNMPGFDGFPIHKQAPEAHFETAVYNLLRSEPDIRVTRLLYSRVPVQYAQPGLEIPQDLSGRRLFVFERSEGGKNIWTNLNSDNKLLLLDQLAHIRAALFRYNPPQDFAAEHLLKRVFEFMPDSLSMPVAPTREFWMHVLECKIKATIRDEGDMIGWEDDEGIVGPIALAAKQSLLRAIPHILPQETAAIAGAPDSLYRLVLEHGDFGIHNATIATSGDHGKPLVTSLYDWETGCICPALLSDPLVAAGPVDLIVDENGLPAVTRIPEDATQADHETYAVWSGHYFQQLYHHAPGYETVIQAGRDFRHLWFALRDWRGRDPEAFFGRLGAWAESRMKELGVPQASDT</sequence>
<keyword evidence="2" id="KW-1185">Reference proteome</keyword>
<comment type="caution">
    <text evidence="1">The sequence shown here is derived from an EMBL/GenBank/DDBJ whole genome shotgun (WGS) entry which is preliminary data.</text>
</comment>
<protein>
    <submittedName>
        <fullName evidence="1">3-hydroxybutyryl-CoA dehydratase</fullName>
    </submittedName>
</protein>